<keyword evidence="2" id="KW-0408">Iron</keyword>
<dbReference type="SUPFAM" id="SSF53732">
    <property type="entry name" value="Aconitase iron-sulfur domain"/>
    <property type="match status" value="1"/>
</dbReference>
<keyword evidence="1" id="KW-0479">Metal-binding</keyword>
<dbReference type="EC" id="4.2.1.3" evidence="5"/>
<keyword evidence="3" id="KW-0411">Iron-sulfur</keyword>
<accession>A0A9K3HJY7</accession>
<dbReference type="GO" id="GO:0051536">
    <property type="term" value="F:iron-sulfur cluster binding"/>
    <property type="evidence" value="ECO:0007669"/>
    <property type="project" value="UniProtKB-KW"/>
</dbReference>
<reference evidence="5" key="2">
    <citation type="submission" date="2020-06" db="EMBL/GenBank/DDBJ databases">
        <title>Helianthus annuus Genome sequencing and assembly Release 2.</title>
        <authorList>
            <person name="Gouzy J."/>
            <person name="Langlade N."/>
            <person name="Munos S."/>
        </authorList>
    </citation>
    <scope>NUCLEOTIDE SEQUENCE</scope>
    <source>
        <tissue evidence="5">Leaves</tissue>
    </source>
</reference>
<evidence type="ECO:0000256" key="1">
    <source>
        <dbReference type="ARBA" id="ARBA00022723"/>
    </source>
</evidence>
<proteinExistence type="predicted"/>
<sequence length="99" mass="11385">MLDFFLTLTPHEHGLAWCCCIQVVYKATNWCHDHLFSVNYLTVTQMLRKHGVVGKFVEFYVKGMSEQSLTDRATIANISPRVRCNHGLLPCRPCHPRVP</sequence>
<name>A0A9K3HJY7_HELAN</name>
<comment type="caution">
    <text evidence="5">The sequence shown here is derived from an EMBL/GenBank/DDBJ whole genome shotgun (WGS) entry which is preliminary data.</text>
</comment>
<dbReference type="Gramene" id="mRNA:HanXRQr2_Chr12g0563661">
    <property type="protein sequence ID" value="mRNA:HanXRQr2_Chr12g0563661"/>
    <property type="gene ID" value="HanXRQr2_Chr12g0563661"/>
</dbReference>
<dbReference type="InterPro" id="IPR006249">
    <property type="entry name" value="Aconitase/IRP2"/>
</dbReference>
<evidence type="ECO:0000259" key="4">
    <source>
        <dbReference type="Pfam" id="PF00330"/>
    </source>
</evidence>
<evidence type="ECO:0000313" key="6">
    <source>
        <dbReference type="Proteomes" id="UP000215914"/>
    </source>
</evidence>
<keyword evidence="5" id="KW-0456">Lyase</keyword>
<evidence type="ECO:0000313" key="5">
    <source>
        <dbReference type="EMBL" id="KAF5779793.1"/>
    </source>
</evidence>
<keyword evidence="6" id="KW-1185">Reference proteome</keyword>
<dbReference type="GO" id="GO:0046872">
    <property type="term" value="F:metal ion binding"/>
    <property type="evidence" value="ECO:0007669"/>
    <property type="project" value="UniProtKB-KW"/>
</dbReference>
<dbReference type="Gene3D" id="3.30.499.10">
    <property type="entry name" value="Aconitase, domain 3"/>
    <property type="match status" value="1"/>
</dbReference>
<organism evidence="5 6">
    <name type="scientific">Helianthus annuus</name>
    <name type="common">Common sunflower</name>
    <dbReference type="NCBI Taxonomy" id="4232"/>
    <lineage>
        <taxon>Eukaryota</taxon>
        <taxon>Viridiplantae</taxon>
        <taxon>Streptophyta</taxon>
        <taxon>Embryophyta</taxon>
        <taxon>Tracheophyta</taxon>
        <taxon>Spermatophyta</taxon>
        <taxon>Magnoliopsida</taxon>
        <taxon>eudicotyledons</taxon>
        <taxon>Gunneridae</taxon>
        <taxon>Pentapetalae</taxon>
        <taxon>asterids</taxon>
        <taxon>campanulids</taxon>
        <taxon>Asterales</taxon>
        <taxon>Asteraceae</taxon>
        <taxon>Asteroideae</taxon>
        <taxon>Heliantheae alliance</taxon>
        <taxon>Heliantheae</taxon>
        <taxon>Helianthus</taxon>
    </lineage>
</organism>
<dbReference type="GO" id="GO:0003994">
    <property type="term" value="F:aconitate hydratase activity"/>
    <property type="evidence" value="ECO:0007669"/>
    <property type="project" value="UniProtKB-EC"/>
</dbReference>
<evidence type="ECO:0000256" key="3">
    <source>
        <dbReference type="ARBA" id="ARBA00023014"/>
    </source>
</evidence>
<dbReference type="InterPro" id="IPR015931">
    <property type="entry name" value="Acnase/IPM_dHydase_lsu_aba_1/3"/>
</dbReference>
<reference evidence="5" key="1">
    <citation type="journal article" date="2017" name="Nature">
        <title>The sunflower genome provides insights into oil metabolism, flowering and Asterid evolution.</title>
        <authorList>
            <person name="Badouin H."/>
            <person name="Gouzy J."/>
            <person name="Grassa C.J."/>
            <person name="Murat F."/>
            <person name="Staton S.E."/>
            <person name="Cottret L."/>
            <person name="Lelandais-Briere C."/>
            <person name="Owens G.L."/>
            <person name="Carrere S."/>
            <person name="Mayjonade B."/>
            <person name="Legrand L."/>
            <person name="Gill N."/>
            <person name="Kane N.C."/>
            <person name="Bowers J.E."/>
            <person name="Hubner S."/>
            <person name="Bellec A."/>
            <person name="Berard A."/>
            <person name="Berges H."/>
            <person name="Blanchet N."/>
            <person name="Boniface M.C."/>
            <person name="Brunel D."/>
            <person name="Catrice O."/>
            <person name="Chaidir N."/>
            <person name="Claudel C."/>
            <person name="Donnadieu C."/>
            <person name="Faraut T."/>
            <person name="Fievet G."/>
            <person name="Helmstetter N."/>
            <person name="King M."/>
            <person name="Knapp S.J."/>
            <person name="Lai Z."/>
            <person name="Le Paslier M.C."/>
            <person name="Lippi Y."/>
            <person name="Lorenzon L."/>
            <person name="Mandel J.R."/>
            <person name="Marage G."/>
            <person name="Marchand G."/>
            <person name="Marquand E."/>
            <person name="Bret-Mestries E."/>
            <person name="Morien E."/>
            <person name="Nambeesan S."/>
            <person name="Nguyen T."/>
            <person name="Pegot-Espagnet P."/>
            <person name="Pouilly N."/>
            <person name="Raftis F."/>
            <person name="Sallet E."/>
            <person name="Schiex T."/>
            <person name="Thomas J."/>
            <person name="Vandecasteele C."/>
            <person name="Vares D."/>
            <person name="Vear F."/>
            <person name="Vautrin S."/>
            <person name="Crespi M."/>
            <person name="Mangin B."/>
            <person name="Burke J.M."/>
            <person name="Salse J."/>
            <person name="Munos S."/>
            <person name="Vincourt P."/>
            <person name="Rieseberg L.H."/>
            <person name="Langlade N.B."/>
        </authorList>
    </citation>
    <scope>NUCLEOTIDE SEQUENCE</scope>
    <source>
        <tissue evidence="5">Leaves</tissue>
    </source>
</reference>
<gene>
    <name evidence="5" type="ORF">HanXRQr2_Chr12g0563661</name>
</gene>
<dbReference type="PANTHER" id="PTHR11670">
    <property type="entry name" value="ACONITASE/IRON-RESPONSIVE ELEMENT FAMILY MEMBER"/>
    <property type="match status" value="1"/>
</dbReference>
<protein>
    <submittedName>
        <fullName evidence="5">Aconitate hydratase</fullName>
        <ecNumber evidence="5">4.2.1.3</ecNumber>
    </submittedName>
</protein>
<dbReference type="Pfam" id="PF00330">
    <property type="entry name" value="Aconitase"/>
    <property type="match status" value="1"/>
</dbReference>
<dbReference type="Proteomes" id="UP000215914">
    <property type="component" value="Unassembled WGS sequence"/>
</dbReference>
<dbReference type="InterPro" id="IPR036008">
    <property type="entry name" value="Aconitase_4Fe-4S_dom"/>
</dbReference>
<dbReference type="EMBL" id="MNCJ02000327">
    <property type="protein sequence ID" value="KAF5779793.1"/>
    <property type="molecule type" value="Genomic_DNA"/>
</dbReference>
<dbReference type="InterPro" id="IPR001030">
    <property type="entry name" value="Acoase/IPM_deHydtase_lsu_aba"/>
</dbReference>
<dbReference type="AlphaFoldDB" id="A0A9K3HJY7"/>
<evidence type="ECO:0000256" key="2">
    <source>
        <dbReference type="ARBA" id="ARBA00023004"/>
    </source>
</evidence>
<feature type="domain" description="Aconitase/3-isopropylmalate dehydratase large subunit alpha/beta/alpha" evidence="4">
    <location>
        <begin position="41"/>
        <end position="90"/>
    </location>
</feature>